<evidence type="ECO:0000256" key="6">
    <source>
        <dbReference type="ARBA" id="ARBA00058104"/>
    </source>
</evidence>
<evidence type="ECO:0000259" key="7">
    <source>
        <dbReference type="Pfam" id="PF08511"/>
    </source>
</evidence>
<evidence type="ECO:0000256" key="5">
    <source>
        <dbReference type="ARBA" id="ARBA00023121"/>
    </source>
</evidence>
<keyword evidence="5" id="KW-0446">Lipid-binding</keyword>
<dbReference type="PANTHER" id="PTHR21427:SF19">
    <property type="entry name" value="UBIQUINONE BIOSYNTHESIS PROTEIN COQ9, MITOCHONDRIAL"/>
    <property type="match status" value="1"/>
</dbReference>
<dbReference type="InterPro" id="IPR012762">
    <property type="entry name" value="Ubiq_biosynth_COQ9"/>
</dbReference>
<evidence type="ECO:0000313" key="9">
    <source>
        <dbReference type="Proteomes" id="UP000617145"/>
    </source>
</evidence>
<accession>A0A8J2ZIC5</accession>
<reference evidence="8" key="2">
    <citation type="submission" date="2020-09" db="EMBL/GenBank/DDBJ databases">
        <authorList>
            <person name="Sun Q."/>
            <person name="Zhou Y."/>
        </authorList>
    </citation>
    <scope>NUCLEOTIDE SEQUENCE</scope>
    <source>
        <strain evidence="8">CGMCC 1.15762</strain>
    </source>
</reference>
<dbReference type="Pfam" id="PF08511">
    <property type="entry name" value="COQ9"/>
    <property type="match status" value="1"/>
</dbReference>
<reference evidence="8" key="1">
    <citation type="journal article" date="2014" name="Int. J. Syst. Evol. Microbiol.">
        <title>Complete genome sequence of Corynebacterium casei LMG S-19264T (=DSM 44701T), isolated from a smear-ripened cheese.</title>
        <authorList>
            <consortium name="US DOE Joint Genome Institute (JGI-PGF)"/>
            <person name="Walter F."/>
            <person name="Albersmeier A."/>
            <person name="Kalinowski J."/>
            <person name="Ruckert C."/>
        </authorList>
    </citation>
    <scope>NUCLEOTIDE SEQUENCE</scope>
    <source>
        <strain evidence="8">CGMCC 1.15762</strain>
    </source>
</reference>
<evidence type="ECO:0000256" key="4">
    <source>
        <dbReference type="ARBA" id="ARBA00022946"/>
    </source>
</evidence>
<dbReference type="RefSeq" id="WP_188789523.1">
    <property type="nucleotide sequence ID" value="NZ_BMJV01000002.1"/>
</dbReference>
<gene>
    <name evidence="8" type="ORF">GCM10011415_14170</name>
</gene>
<comment type="function">
    <text evidence="6">Membrane-associated protein that warps the membrane surface to access and bind aromatic isoprenes with high specificity, including ubiquinone (CoQ) isoprene intermediates and presents them directly to COQ7, therefore facilitating the COQ7-mediated hydroxylase step. Participates in the biosynthesis of coenzyme Q, also named ubiquinone, an essential lipid-soluble electron transporter for aerobic cellular respiration.</text>
</comment>
<dbReference type="Gene3D" id="1.10.357.10">
    <property type="entry name" value="Tetracycline Repressor, domain 2"/>
    <property type="match status" value="1"/>
</dbReference>
<evidence type="ECO:0000256" key="1">
    <source>
        <dbReference type="ARBA" id="ARBA00004749"/>
    </source>
</evidence>
<dbReference type="EMBL" id="BMJV01000002">
    <property type="protein sequence ID" value="GGG68166.1"/>
    <property type="molecule type" value="Genomic_DNA"/>
</dbReference>
<protein>
    <recommendedName>
        <fullName evidence="7">COQ9 C-terminal domain-containing protein</fullName>
    </recommendedName>
</protein>
<dbReference type="GO" id="GO:0008289">
    <property type="term" value="F:lipid binding"/>
    <property type="evidence" value="ECO:0007669"/>
    <property type="project" value="UniProtKB-KW"/>
</dbReference>
<dbReference type="NCBIfam" id="TIGR02396">
    <property type="entry name" value="diverge_rpsU"/>
    <property type="match status" value="1"/>
</dbReference>
<evidence type="ECO:0000256" key="2">
    <source>
        <dbReference type="ARBA" id="ARBA00010766"/>
    </source>
</evidence>
<organism evidence="8 9">
    <name type="scientific">Salipiger pallidus</name>
    <dbReference type="NCBI Taxonomy" id="1775170"/>
    <lineage>
        <taxon>Bacteria</taxon>
        <taxon>Pseudomonadati</taxon>
        <taxon>Pseudomonadota</taxon>
        <taxon>Alphaproteobacteria</taxon>
        <taxon>Rhodobacterales</taxon>
        <taxon>Roseobacteraceae</taxon>
        <taxon>Salipiger</taxon>
    </lineage>
</organism>
<comment type="caution">
    <text evidence="8">The sequence shown here is derived from an EMBL/GenBank/DDBJ whole genome shotgun (WGS) entry which is preliminary data.</text>
</comment>
<dbReference type="GO" id="GO:0006744">
    <property type="term" value="P:ubiquinone biosynthetic process"/>
    <property type="evidence" value="ECO:0007669"/>
    <property type="project" value="UniProtKB-KW"/>
</dbReference>
<comment type="similarity">
    <text evidence="2">Belongs to the COQ9 family.</text>
</comment>
<keyword evidence="9" id="KW-1185">Reference proteome</keyword>
<dbReference type="AlphaFoldDB" id="A0A8J2ZIC5"/>
<evidence type="ECO:0000313" key="8">
    <source>
        <dbReference type="EMBL" id="GGG68166.1"/>
    </source>
</evidence>
<keyword evidence="3" id="KW-0831">Ubiquinone biosynthesis</keyword>
<comment type="pathway">
    <text evidence="1">Cofactor biosynthesis; ubiquinone biosynthesis.</text>
</comment>
<feature type="domain" description="COQ9 C-terminal" evidence="7">
    <location>
        <begin position="121"/>
        <end position="191"/>
    </location>
</feature>
<keyword evidence="4" id="KW-0809">Transit peptide</keyword>
<sequence>MTEHSTNHSHDDIAEKLLDAALIHVAFDGWSETTFRAAVADAGVDRALARGLYPRGAVDMAIAFHRRGDELMAAKLEKTAEQEMRYRDRVAHAVRTCIEVVEDREAVRRGTTLFALPMYAADGAKLIWGTSDRIWTCLGDTARDYNWYTKRATLSGVYSSTVLYWLGDDSLDGQATWDFLDRRIDDVMQIEKAKVKARSHGLLKHVLAGPEKLLSGIRAPKSRADNDLPGGWTAPR</sequence>
<name>A0A8J2ZIC5_9RHOB</name>
<dbReference type="Proteomes" id="UP000617145">
    <property type="component" value="Unassembled WGS sequence"/>
</dbReference>
<evidence type="ECO:0000256" key="3">
    <source>
        <dbReference type="ARBA" id="ARBA00022688"/>
    </source>
</evidence>
<dbReference type="InterPro" id="IPR013718">
    <property type="entry name" value="COQ9_C"/>
</dbReference>
<dbReference type="PANTHER" id="PTHR21427">
    <property type="entry name" value="UBIQUINONE BIOSYNTHESIS PROTEIN COQ9, MITOCHONDRIAL"/>
    <property type="match status" value="1"/>
</dbReference>
<proteinExistence type="inferred from homology"/>